<accession>A0A2U3AE93</accession>
<dbReference type="OrthoDB" id="1819027at2"/>
<evidence type="ECO:0000256" key="3">
    <source>
        <dbReference type="ARBA" id="ARBA00022618"/>
    </source>
</evidence>
<organism evidence="10 12">
    <name type="scientific">Kurthia zopfii</name>
    <dbReference type="NCBI Taxonomy" id="1650"/>
    <lineage>
        <taxon>Bacteria</taxon>
        <taxon>Bacillati</taxon>
        <taxon>Bacillota</taxon>
        <taxon>Bacilli</taxon>
        <taxon>Bacillales</taxon>
        <taxon>Caryophanaceae</taxon>
        <taxon>Kurthia</taxon>
    </lineage>
</organism>
<evidence type="ECO:0000256" key="1">
    <source>
        <dbReference type="ARBA" id="ARBA00004370"/>
    </source>
</evidence>
<dbReference type="InterPro" id="IPR005548">
    <property type="entry name" value="Cell_div_FtsQ/DivIB_C"/>
</dbReference>
<dbReference type="Gene3D" id="3.10.20.310">
    <property type="entry name" value="membrane protein fhac"/>
    <property type="match status" value="1"/>
</dbReference>
<dbReference type="PANTHER" id="PTHR37820">
    <property type="entry name" value="CELL DIVISION PROTEIN DIVIB"/>
    <property type="match status" value="1"/>
</dbReference>
<evidence type="ECO:0000256" key="5">
    <source>
        <dbReference type="ARBA" id="ARBA00022989"/>
    </source>
</evidence>
<dbReference type="PANTHER" id="PTHR37820:SF1">
    <property type="entry name" value="CELL DIVISION PROTEIN FTSQ"/>
    <property type="match status" value="1"/>
</dbReference>
<proteinExistence type="inferred from homology"/>
<sequence length="249" mass="28995">MQKVIEIKERSSTLIERRKKKQKRNFIILLVLLGIVLMFLLYFQTPFSHIGKINVDGQKIETEEYYIKHSGLSTGDSFWRFDPKEVQNRLKNQPTVKSVTVERSWLNEVNIQIKENKHMAILKTGDRYNYVLENGELLSSRTTVNQTNLPILLDMPDRKFRTKLVKQLKRLDADILLMISQIEKPKNTTNSNLVQLYMSDGFEVKVNVTNLASKLQYYPSIVAQLGSEKKGVINLEIGGYYNTFKLEYK</sequence>
<feature type="domain" description="POTRA" evidence="9">
    <location>
        <begin position="48"/>
        <end position="116"/>
    </location>
</feature>
<feature type="transmembrane region" description="Helical" evidence="8">
    <location>
        <begin position="26"/>
        <end position="43"/>
    </location>
</feature>
<dbReference type="Gene3D" id="3.40.50.10960">
    <property type="match status" value="1"/>
</dbReference>
<dbReference type="PROSITE" id="PS51779">
    <property type="entry name" value="POTRA"/>
    <property type="match status" value="1"/>
</dbReference>
<keyword evidence="2 8" id="KW-1003">Cell membrane</keyword>
<comment type="function">
    <text evidence="8">Cell division protein that may be involved in stabilizing or promoting the assembly of the division complex.</text>
</comment>
<dbReference type="InterPro" id="IPR026580">
    <property type="entry name" value="DivIB"/>
</dbReference>
<dbReference type="HAMAP" id="MF_00912">
    <property type="entry name" value="DivIB"/>
    <property type="match status" value="1"/>
</dbReference>
<evidence type="ECO:0000313" key="10">
    <source>
        <dbReference type="EMBL" id="STX08998.1"/>
    </source>
</evidence>
<protein>
    <recommendedName>
        <fullName evidence="8">Cell division protein DivIB</fullName>
    </recommendedName>
</protein>
<dbReference type="GO" id="GO:0043093">
    <property type="term" value="P:FtsZ-dependent cytokinesis"/>
    <property type="evidence" value="ECO:0007669"/>
    <property type="project" value="UniProtKB-UniRule"/>
</dbReference>
<dbReference type="InterPro" id="IPR050487">
    <property type="entry name" value="FtsQ_DivIB"/>
</dbReference>
<keyword evidence="6 8" id="KW-0472">Membrane</keyword>
<dbReference type="Pfam" id="PF08478">
    <property type="entry name" value="POTRA_1"/>
    <property type="match status" value="1"/>
</dbReference>
<comment type="subcellular location">
    <subcellularLocation>
        <location evidence="8">Cell membrane</location>
        <topology evidence="8">Single-pass type II membrane protein</topology>
    </subcellularLocation>
    <subcellularLocation>
        <location evidence="1">Membrane</location>
    </subcellularLocation>
    <text evidence="8">Localizes to the division septum.</text>
</comment>
<comment type="similarity">
    <text evidence="8">Belongs to the FtsQ/DivIB family. DivIB subfamily.</text>
</comment>
<keyword evidence="4 8" id="KW-0812">Transmembrane</keyword>
<dbReference type="EMBL" id="UGNP01000001">
    <property type="protein sequence ID" value="STX08998.1"/>
    <property type="molecule type" value="Genomic_DNA"/>
</dbReference>
<reference evidence="10 12" key="1">
    <citation type="submission" date="2018-06" db="EMBL/GenBank/DDBJ databases">
        <authorList>
            <consortium name="Pathogen Informatics"/>
            <person name="Doyle S."/>
        </authorList>
    </citation>
    <scope>NUCLEOTIDE SEQUENCE [LARGE SCALE GENOMIC DNA]</scope>
    <source>
        <strain evidence="10 12">NCTC10597</strain>
    </source>
</reference>
<dbReference type="RefSeq" id="WP_109349162.1">
    <property type="nucleotide sequence ID" value="NZ_BJUE01000063.1"/>
</dbReference>
<dbReference type="GO" id="GO:0005886">
    <property type="term" value="C:plasma membrane"/>
    <property type="evidence" value="ECO:0007669"/>
    <property type="project" value="UniProtKB-SubCell"/>
</dbReference>
<reference evidence="11 13" key="2">
    <citation type="submission" date="2019-03" db="EMBL/GenBank/DDBJ databases">
        <title>Genomic Encyclopedia of Type Strains, Phase IV (KMG-IV): sequencing the most valuable type-strain genomes for metagenomic binning, comparative biology and taxonomic classification.</title>
        <authorList>
            <person name="Goeker M."/>
        </authorList>
    </citation>
    <scope>NUCLEOTIDE SEQUENCE [LARGE SCALE GENOMIC DNA]</scope>
    <source>
        <strain evidence="11 13">DSM 20580</strain>
    </source>
</reference>
<dbReference type="Proteomes" id="UP000254330">
    <property type="component" value="Unassembled WGS sequence"/>
</dbReference>
<evidence type="ECO:0000313" key="13">
    <source>
        <dbReference type="Proteomes" id="UP000294641"/>
    </source>
</evidence>
<dbReference type="EMBL" id="SNZG01000009">
    <property type="protein sequence ID" value="TDR40202.1"/>
    <property type="molecule type" value="Genomic_DNA"/>
</dbReference>
<keyword evidence="13" id="KW-1185">Reference proteome</keyword>
<evidence type="ECO:0000259" key="9">
    <source>
        <dbReference type="PROSITE" id="PS51779"/>
    </source>
</evidence>
<evidence type="ECO:0000256" key="6">
    <source>
        <dbReference type="ARBA" id="ARBA00023136"/>
    </source>
</evidence>
<evidence type="ECO:0000256" key="2">
    <source>
        <dbReference type="ARBA" id="ARBA00022475"/>
    </source>
</evidence>
<evidence type="ECO:0000313" key="12">
    <source>
        <dbReference type="Proteomes" id="UP000254330"/>
    </source>
</evidence>
<comment type="caution">
    <text evidence="10">The sequence shown here is derived from an EMBL/GenBank/DDBJ whole genome shotgun (WGS) entry which is preliminary data.</text>
</comment>
<dbReference type="AlphaFoldDB" id="A0A2U3AE93"/>
<evidence type="ECO:0000256" key="7">
    <source>
        <dbReference type="ARBA" id="ARBA00023306"/>
    </source>
</evidence>
<name>A0A2U3AE93_9BACL</name>
<dbReference type="Proteomes" id="UP000294641">
    <property type="component" value="Unassembled WGS sequence"/>
</dbReference>
<dbReference type="GO" id="GO:0032153">
    <property type="term" value="C:cell division site"/>
    <property type="evidence" value="ECO:0007669"/>
    <property type="project" value="UniProtKB-UniRule"/>
</dbReference>
<evidence type="ECO:0000313" key="11">
    <source>
        <dbReference type="EMBL" id="TDR40202.1"/>
    </source>
</evidence>
<keyword evidence="7 8" id="KW-0131">Cell cycle</keyword>
<dbReference type="InterPro" id="IPR034746">
    <property type="entry name" value="POTRA"/>
</dbReference>
<evidence type="ECO:0000256" key="4">
    <source>
        <dbReference type="ARBA" id="ARBA00022692"/>
    </source>
</evidence>
<gene>
    <name evidence="8 10" type="primary">divIB</name>
    <name evidence="11" type="ORF">DFR61_10978</name>
    <name evidence="10" type="ORF">NCTC10597_00667</name>
</gene>
<evidence type="ECO:0000256" key="8">
    <source>
        <dbReference type="HAMAP-Rule" id="MF_00912"/>
    </source>
</evidence>
<keyword evidence="5 8" id="KW-1133">Transmembrane helix</keyword>
<dbReference type="InterPro" id="IPR013685">
    <property type="entry name" value="POTRA_FtsQ_type"/>
</dbReference>
<dbReference type="Pfam" id="PF03799">
    <property type="entry name" value="FtsQ_DivIB_C"/>
    <property type="match status" value="1"/>
</dbReference>
<keyword evidence="3 8" id="KW-0132">Cell division</keyword>